<dbReference type="PANTHER" id="PTHR41263">
    <property type="entry name" value="ASPARTYL-PHOSPHATE PHOSPHATASE YISI"/>
    <property type="match status" value="1"/>
</dbReference>
<dbReference type="GO" id="GO:0046983">
    <property type="term" value="F:protein dimerization activity"/>
    <property type="evidence" value="ECO:0007669"/>
    <property type="project" value="InterPro"/>
</dbReference>
<dbReference type="RefSeq" id="WP_138603809.1">
    <property type="nucleotide sequence ID" value="NZ_VCIA01000001.1"/>
</dbReference>
<dbReference type="InterPro" id="IPR036638">
    <property type="entry name" value="HLH_DNA-bd_sf"/>
</dbReference>
<dbReference type="Proteomes" id="UP000319280">
    <property type="component" value="Unassembled WGS sequence"/>
</dbReference>
<dbReference type="InterPro" id="IPR053028">
    <property type="entry name" value="Spo0E-like_phosphatase"/>
</dbReference>
<dbReference type="InterPro" id="IPR018540">
    <property type="entry name" value="Spo0E-like"/>
</dbReference>
<dbReference type="EMBL" id="VCIA01000001">
    <property type="protein sequence ID" value="TMN22913.1"/>
    <property type="molecule type" value="Genomic_DNA"/>
</dbReference>
<dbReference type="EMBL" id="VJMZ01000001">
    <property type="protein sequence ID" value="TRM11704.1"/>
    <property type="molecule type" value="Genomic_DNA"/>
</dbReference>
<dbReference type="AlphaFoldDB" id="A0A549YIL9"/>
<protein>
    <submittedName>
        <fullName evidence="2">Aspartyl-phosphate phosphatase Spo0E family protein</fullName>
    </submittedName>
</protein>
<sequence>MPALRIAISKKRKEMIKLGEKYGLADRRTIKCSQQLDVLLNMNIRRTQYLYKERTSRSYIDTSQEKEHIGA</sequence>
<evidence type="ECO:0000313" key="2">
    <source>
        <dbReference type="EMBL" id="TRM11704.1"/>
    </source>
</evidence>
<accession>A0A5S3R7X1</accession>
<comment type="caution">
    <text evidence="2">The sequence shown here is derived from an EMBL/GenBank/DDBJ whole genome shotgun (WGS) entry which is preliminary data.</text>
</comment>
<accession>A0A549YIL9</accession>
<dbReference type="PANTHER" id="PTHR41263:SF1">
    <property type="entry name" value="ASPARTYL-PHOSPHATE PHOSPHATASE YISI"/>
    <property type="match status" value="1"/>
</dbReference>
<dbReference type="SUPFAM" id="SSF140500">
    <property type="entry name" value="BAS1536-like"/>
    <property type="match status" value="1"/>
</dbReference>
<dbReference type="Proteomes" id="UP000306980">
    <property type="component" value="Unassembled WGS sequence"/>
</dbReference>
<evidence type="ECO:0000313" key="3">
    <source>
        <dbReference type="Proteomes" id="UP000306980"/>
    </source>
</evidence>
<evidence type="ECO:0000313" key="1">
    <source>
        <dbReference type="EMBL" id="TMN22913.1"/>
    </source>
</evidence>
<dbReference type="GO" id="GO:0043937">
    <property type="term" value="P:regulation of sporulation"/>
    <property type="evidence" value="ECO:0007669"/>
    <property type="project" value="InterPro"/>
</dbReference>
<dbReference type="InterPro" id="IPR037208">
    <property type="entry name" value="Spo0E-like_sf"/>
</dbReference>
<keyword evidence="4" id="KW-1185">Reference proteome</keyword>
<dbReference type="OrthoDB" id="2973153at2"/>
<organism evidence="2 4">
    <name type="scientific">Lentibacillus cibarius</name>
    <dbReference type="NCBI Taxonomy" id="2583219"/>
    <lineage>
        <taxon>Bacteria</taxon>
        <taxon>Bacillati</taxon>
        <taxon>Bacillota</taxon>
        <taxon>Bacilli</taxon>
        <taxon>Bacillales</taxon>
        <taxon>Bacillaceae</taxon>
        <taxon>Lentibacillus</taxon>
    </lineage>
</organism>
<evidence type="ECO:0000313" key="4">
    <source>
        <dbReference type="Proteomes" id="UP000319280"/>
    </source>
</evidence>
<dbReference type="Pfam" id="PF09388">
    <property type="entry name" value="SpoOE-like"/>
    <property type="match status" value="1"/>
</dbReference>
<reference evidence="1 3" key="1">
    <citation type="submission" date="2019-05" db="EMBL/GenBank/DDBJ databases">
        <title>Genomic analysis of Lentibacillus sp. NKC220-2.</title>
        <authorList>
            <person name="Oh Y.J."/>
        </authorList>
    </citation>
    <scope>NUCLEOTIDE SEQUENCE [LARGE SCALE GENOMIC DNA]</scope>
    <source>
        <strain evidence="1 3">NKC220-2</strain>
    </source>
</reference>
<dbReference type="Gene3D" id="4.10.280.10">
    <property type="entry name" value="Helix-loop-helix DNA-binding domain"/>
    <property type="match status" value="1"/>
</dbReference>
<gene>
    <name evidence="1" type="ORF">FFL34_13060</name>
    <name evidence="2" type="ORF">FH966_08405</name>
</gene>
<proteinExistence type="predicted"/>
<name>A0A549YIL9_9BACI</name>
<reference evidence="2 4" key="2">
    <citation type="submission" date="2019-07" db="EMBL/GenBank/DDBJ databases">
        <title>Genomic analysis of Lentibacillus sp. NKC851-2.</title>
        <authorList>
            <person name="Oh Y.J."/>
        </authorList>
    </citation>
    <scope>NUCLEOTIDE SEQUENCE [LARGE SCALE GENOMIC DNA]</scope>
    <source>
        <strain evidence="2 4">NKC851-2</strain>
    </source>
</reference>